<keyword evidence="10" id="KW-0175">Coiled coil</keyword>
<dbReference type="eggNOG" id="ENOG502QU1W">
    <property type="taxonomic scope" value="Eukaryota"/>
</dbReference>
<evidence type="ECO:0000256" key="4">
    <source>
        <dbReference type="ARBA" id="ARBA00022499"/>
    </source>
</evidence>
<dbReference type="KEGG" id="cam:101499057"/>
<dbReference type="InterPro" id="IPR018866">
    <property type="entry name" value="Znf-4CXXC_R1"/>
</dbReference>
<organism evidence="12 13">
    <name type="scientific">Cicer arietinum</name>
    <name type="common">Chickpea</name>
    <name type="synonym">Garbanzo</name>
    <dbReference type="NCBI Taxonomy" id="3827"/>
    <lineage>
        <taxon>Eukaryota</taxon>
        <taxon>Viridiplantae</taxon>
        <taxon>Streptophyta</taxon>
        <taxon>Embryophyta</taxon>
        <taxon>Tracheophyta</taxon>
        <taxon>Spermatophyta</taxon>
        <taxon>Magnoliopsida</taxon>
        <taxon>eudicotyledons</taxon>
        <taxon>Gunneridae</taxon>
        <taxon>Pentapetalae</taxon>
        <taxon>rosids</taxon>
        <taxon>fabids</taxon>
        <taxon>Fabales</taxon>
        <taxon>Fabaceae</taxon>
        <taxon>Papilionoideae</taxon>
        <taxon>50 kb inversion clade</taxon>
        <taxon>NPAAA clade</taxon>
        <taxon>Hologalegina</taxon>
        <taxon>IRL clade</taxon>
        <taxon>Cicereae</taxon>
        <taxon>Cicer</taxon>
    </lineage>
</organism>
<dbReference type="PaxDb" id="3827-XP_004516775.1"/>
<evidence type="ECO:0000256" key="3">
    <source>
        <dbReference type="ARBA" id="ARBA00022490"/>
    </source>
</evidence>
<dbReference type="AlphaFoldDB" id="A0A1S2Z860"/>
<evidence type="ECO:0000256" key="9">
    <source>
        <dbReference type="ARBA" id="ARBA00023242"/>
    </source>
</evidence>
<dbReference type="SMART" id="SM00571">
    <property type="entry name" value="DDT"/>
    <property type="match status" value="1"/>
</dbReference>
<dbReference type="PROSITE" id="PS50827">
    <property type="entry name" value="DDT"/>
    <property type="match status" value="1"/>
</dbReference>
<accession>A0A1S2Z860</accession>
<comment type="subcellular location">
    <subcellularLocation>
        <location evidence="2">Cytoplasm</location>
    </subcellularLocation>
    <subcellularLocation>
        <location evidence="1">Nucleus</location>
    </subcellularLocation>
</comment>
<keyword evidence="8" id="KW-0804">Transcription</keyword>
<evidence type="ECO:0000256" key="6">
    <source>
        <dbReference type="ARBA" id="ARBA00022843"/>
    </source>
</evidence>
<evidence type="ECO:0000256" key="5">
    <source>
        <dbReference type="ARBA" id="ARBA00022553"/>
    </source>
</evidence>
<evidence type="ECO:0000256" key="1">
    <source>
        <dbReference type="ARBA" id="ARBA00004123"/>
    </source>
</evidence>
<evidence type="ECO:0000259" key="11">
    <source>
        <dbReference type="PROSITE" id="PS50827"/>
    </source>
</evidence>
<evidence type="ECO:0000256" key="2">
    <source>
        <dbReference type="ARBA" id="ARBA00004496"/>
    </source>
</evidence>
<keyword evidence="7" id="KW-0805">Transcription regulation</keyword>
<sequence length="533" mass="60124">MSVVPNTSVVTTNMELNSSSPKLNESVVDVVGNKISDSTNGKTCHQCRQKIKDLAVICKNPKNGKPCINKFCRKCLFNRYGETVEEVNLLNDWICPKCRGICNCSLCMKKRGQRPTGALARTAKASGFKSVSEMLRQKTSGGLESNKVENIDVMPTNVATFENEFVGISDDDINDDVNSKMDIARAQPLNVDKCVVSPMTSKIEEEIHLPLGTNVTKILDMELPPQDVGNALQFLEFCLVFGEVLDVKKEEAEAILRALIRKQNLYLVVEFQIKMLTMILSDSGIKSLSSRSPCLTLTDGNNSWLKALKILMAKSHHMLQEFPLDWLEEGIRGYYDLDLSKKLILLNFLCDEALGTMKLRKYVDDQNAIFAQEKKETKLKVAEAKEKEKSLKQKLLDETKKVEDSIPISEHDANVLEIKSEIAKAHVEFLEAKGAISKRKQSSNAVRTEPEFVDSNGQTFWKLKCYNDENESVMLMQDITIKHDDGVVDNEEWFVYGCEQKKEIDKYISSRAKRFKTRNISSTLQNESSEADM</sequence>
<proteinExistence type="predicted"/>
<evidence type="ECO:0000313" key="12">
    <source>
        <dbReference type="Proteomes" id="UP000087171"/>
    </source>
</evidence>
<dbReference type="PANTHER" id="PTHR31169">
    <property type="entry name" value="OS05G0300700 PROTEIN"/>
    <property type="match status" value="1"/>
</dbReference>
<dbReference type="OrthoDB" id="1411616at2759"/>
<keyword evidence="9" id="KW-0539">Nucleus</keyword>
<name>A0A1S2Z860_CICAR</name>
<dbReference type="GO" id="GO:0005737">
    <property type="term" value="C:cytoplasm"/>
    <property type="evidence" value="ECO:0007669"/>
    <property type="project" value="UniProtKB-SubCell"/>
</dbReference>
<evidence type="ECO:0000256" key="7">
    <source>
        <dbReference type="ARBA" id="ARBA00023015"/>
    </source>
</evidence>
<dbReference type="GO" id="GO:0005634">
    <property type="term" value="C:nucleus"/>
    <property type="evidence" value="ECO:0007669"/>
    <property type="project" value="UniProtKB-SubCell"/>
</dbReference>
<keyword evidence="3" id="KW-0963">Cytoplasm</keyword>
<keyword evidence="6" id="KW-0832">Ubl conjugation</keyword>
<keyword evidence="12" id="KW-1185">Reference proteome</keyword>
<dbReference type="InterPro" id="IPR028942">
    <property type="entry name" value="WHIM1_dom"/>
</dbReference>
<dbReference type="GeneID" id="101499057"/>
<dbReference type="InterPro" id="IPR040221">
    <property type="entry name" value="CDCA7/CDA7L"/>
</dbReference>
<dbReference type="InterPro" id="IPR018501">
    <property type="entry name" value="DDT_dom"/>
</dbReference>
<evidence type="ECO:0000256" key="8">
    <source>
        <dbReference type="ARBA" id="ARBA00023163"/>
    </source>
</evidence>
<dbReference type="Pfam" id="PF15612">
    <property type="entry name" value="WHIM1"/>
    <property type="match status" value="1"/>
</dbReference>
<gene>
    <name evidence="13" type="primary">LOC101499057</name>
</gene>
<reference evidence="13" key="1">
    <citation type="submission" date="2025-08" db="UniProtKB">
        <authorList>
            <consortium name="RefSeq"/>
        </authorList>
    </citation>
    <scope>IDENTIFICATION</scope>
    <source>
        <tissue evidence="13">Etiolated seedlings</tissue>
    </source>
</reference>
<dbReference type="PANTHER" id="PTHR31169:SF8">
    <property type="entry name" value="ZINC-FINGER DOMAIN OF MONOAMINE-OXIDASE A REPRESSOR R1 PROTEIN"/>
    <property type="match status" value="1"/>
</dbReference>
<dbReference type="GO" id="GO:0006355">
    <property type="term" value="P:regulation of DNA-templated transcription"/>
    <property type="evidence" value="ECO:0007669"/>
    <property type="project" value="InterPro"/>
</dbReference>
<evidence type="ECO:0000256" key="10">
    <source>
        <dbReference type="SAM" id="Coils"/>
    </source>
</evidence>
<dbReference type="Pfam" id="PF10497">
    <property type="entry name" value="zf-4CXXC_R1"/>
    <property type="match status" value="1"/>
</dbReference>
<dbReference type="STRING" id="3827.A0A1S2Z860"/>
<evidence type="ECO:0000313" key="13">
    <source>
        <dbReference type="RefSeq" id="XP_004516775.1"/>
    </source>
</evidence>
<dbReference type="RefSeq" id="XP_004516775.1">
    <property type="nucleotide sequence ID" value="XM_004516718.2"/>
</dbReference>
<dbReference type="Proteomes" id="UP000087171">
    <property type="component" value="Unplaced"/>
</dbReference>
<feature type="domain" description="DDT" evidence="11">
    <location>
        <begin position="225"/>
        <end position="285"/>
    </location>
</feature>
<keyword evidence="4" id="KW-1017">Isopeptide bond</keyword>
<keyword evidence="5" id="KW-0597">Phosphoprotein</keyword>
<protein>
    <submittedName>
        <fullName evidence="13">Uncharacterized protein LOC101499057</fullName>
    </submittedName>
</protein>
<feature type="coiled-coil region" evidence="10">
    <location>
        <begin position="367"/>
        <end position="401"/>
    </location>
</feature>